<protein>
    <recommendedName>
        <fullName evidence="3">FHA domain-containing protein</fullName>
    </recommendedName>
</protein>
<accession>A0AA35X1H9</accession>
<evidence type="ECO:0000313" key="4">
    <source>
        <dbReference type="EMBL" id="CAI8034362.1"/>
    </source>
</evidence>
<dbReference type="InterPro" id="IPR051235">
    <property type="entry name" value="CEP152/SHC-Transforming"/>
</dbReference>
<dbReference type="GO" id="GO:0005813">
    <property type="term" value="C:centrosome"/>
    <property type="evidence" value="ECO:0007669"/>
    <property type="project" value="TreeGrafter"/>
</dbReference>
<evidence type="ECO:0000259" key="3">
    <source>
        <dbReference type="PROSITE" id="PS50006"/>
    </source>
</evidence>
<sequence>MKTTWKSSHDEVQMWMSGSRLGLLCFAPCSREIRCHDPYLGSRYIVPIKAHHPWRAFQAARATMEEGGSIAFSVQGAEEEVSDDEEEERQRKEELHQLLTEQLQDDLLDDSVSTVTTEDGAADSTLLGEEMGVALDHVISPNKSCDLTPITTEYKASGEEHDGLSAESSLLEDQSGRDLGGCGLSGCGQPEVSDVFSGTAQAYSLINSISETRIPAALRTGHTHQEMTSSSDGHGQLEVLYGARCRQVGELTQQLQESRGEREKMERILRHEKREVEERWRAEKEELVSEVERVSQQLRETSAALTAARAEREEVCAMLHPPTDSGPGDVARRLIEVSAEKEDVQYQLSCCQGQLETQTRKSESAEEELLRVSSQLLSLEPEVERLGSEVERLEREGEREREGLAAEKREALEKCRAACLQLHEDATERLREAMAAEKDTLFLKHRQQLTALQTQLSSVQEEYVKVCGEKDRMEAEYKNNMEQAQKEWQARTEQLLQSSRAKKEKMERVREGDEVRQAVEKAREEWRQTLAQESRQSVEKALCSTRQQWQARLAAEKEAVRREVEKEREEAVRAAVDAARTRWQTHSLQVAVEEAKKQKEPVLTAAQVHSMIQTTVAAVKKDVRQMLEEVVRVGRERQQQAVAQCRLATAQEMKAHYLSCLHVMVNSHPSSGPSSSGEPKVTTAGEDVSGSRVHRHGNTGHRSSQTGVVGNNKNKRVAGSVRGGRGGGKRVGGGMQGQRSWK</sequence>
<feature type="region of interest" description="Disordered" evidence="2">
    <location>
        <begin position="667"/>
        <end position="742"/>
    </location>
</feature>
<feature type="coiled-coil region" evidence="1">
    <location>
        <begin position="355"/>
        <end position="410"/>
    </location>
</feature>
<dbReference type="PANTHER" id="PTHR10337:SF6">
    <property type="entry name" value="CENTROSOMAL PROTEIN OF 152 KDA"/>
    <property type="match status" value="1"/>
</dbReference>
<feature type="compositionally biased region" description="Low complexity" evidence="2">
    <location>
        <begin position="667"/>
        <end position="677"/>
    </location>
</feature>
<evidence type="ECO:0000256" key="1">
    <source>
        <dbReference type="SAM" id="Coils"/>
    </source>
</evidence>
<reference evidence="4" key="1">
    <citation type="submission" date="2023-03" db="EMBL/GenBank/DDBJ databases">
        <authorList>
            <person name="Steffen K."/>
            <person name="Cardenas P."/>
        </authorList>
    </citation>
    <scope>NUCLEOTIDE SEQUENCE</scope>
</reference>
<feature type="coiled-coil region" evidence="1">
    <location>
        <begin position="516"/>
        <end position="577"/>
    </location>
</feature>
<dbReference type="Proteomes" id="UP001174909">
    <property type="component" value="Unassembled WGS sequence"/>
</dbReference>
<proteinExistence type="predicted"/>
<feature type="coiled-coil region" evidence="1">
    <location>
        <begin position="74"/>
        <end position="102"/>
    </location>
</feature>
<keyword evidence="5" id="KW-1185">Reference proteome</keyword>
<dbReference type="EMBL" id="CASHTH010002728">
    <property type="protein sequence ID" value="CAI8034362.1"/>
    <property type="molecule type" value="Genomic_DNA"/>
</dbReference>
<feature type="compositionally biased region" description="Gly residues" evidence="2">
    <location>
        <begin position="721"/>
        <end position="736"/>
    </location>
</feature>
<gene>
    <name evidence="4" type="ORF">GBAR_LOCUS19356</name>
</gene>
<dbReference type="AlphaFoldDB" id="A0AA35X1H9"/>
<dbReference type="PANTHER" id="PTHR10337">
    <property type="entry name" value="SHC TRANSFORMING PROTEIN"/>
    <property type="match status" value="1"/>
</dbReference>
<name>A0AA35X1H9_GEOBA</name>
<feature type="coiled-coil region" evidence="1">
    <location>
        <begin position="248"/>
        <end position="311"/>
    </location>
</feature>
<evidence type="ECO:0000313" key="5">
    <source>
        <dbReference type="Proteomes" id="UP001174909"/>
    </source>
</evidence>
<comment type="caution">
    <text evidence="4">The sequence shown here is derived from an EMBL/GenBank/DDBJ whole genome shotgun (WGS) entry which is preliminary data.</text>
</comment>
<dbReference type="PROSITE" id="PS50006">
    <property type="entry name" value="FHA_DOMAIN"/>
    <property type="match status" value="1"/>
</dbReference>
<keyword evidence="1" id="KW-0175">Coiled coil</keyword>
<dbReference type="InterPro" id="IPR000253">
    <property type="entry name" value="FHA_dom"/>
</dbReference>
<organism evidence="4 5">
    <name type="scientific">Geodia barretti</name>
    <name type="common">Barrett's horny sponge</name>
    <dbReference type="NCBI Taxonomy" id="519541"/>
    <lineage>
        <taxon>Eukaryota</taxon>
        <taxon>Metazoa</taxon>
        <taxon>Porifera</taxon>
        <taxon>Demospongiae</taxon>
        <taxon>Heteroscleromorpha</taxon>
        <taxon>Tetractinellida</taxon>
        <taxon>Astrophorina</taxon>
        <taxon>Geodiidae</taxon>
        <taxon>Geodia</taxon>
    </lineage>
</organism>
<feature type="domain" description="FHA" evidence="3">
    <location>
        <begin position="631"/>
        <end position="693"/>
    </location>
</feature>
<dbReference type="GO" id="GO:0007099">
    <property type="term" value="P:centriole replication"/>
    <property type="evidence" value="ECO:0007669"/>
    <property type="project" value="TreeGrafter"/>
</dbReference>
<evidence type="ECO:0000256" key="2">
    <source>
        <dbReference type="SAM" id="MobiDB-lite"/>
    </source>
</evidence>
<feature type="compositionally biased region" description="Polar residues" evidence="2">
    <location>
        <begin position="700"/>
        <end position="712"/>
    </location>
</feature>